<protein>
    <recommendedName>
        <fullName evidence="10">Protein DGS1, mitochondrial</fullName>
    </recommendedName>
</protein>
<comment type="caution">
    <text evidence="8">The sequence shown here is derived from an EMBL/GenBank/DDBJ whole genome shotgun (WGS) entry which is preliminary data.</text>
</comment>
<reference evidence="8" key="1">
    <citation type="submission" date="2021-08" db="EMBL/GenBank/DDBJ databases">
        <title>WGS assembly of Ceratopteris richardii.</title>
        <authorList>
            <person name="Marchant D.B."/>
            <person name="Chen G."/>
            <person name="Jenkins J."/>
            <person name="Shu S."/>
            <person name="Leebens-Mack J."/>
            <person name="Grimwood J."/>
            <person name="Schmutz J."/>
            <person name="Soltis P."/>
            <person name="Soltis D."/>
            <person name="Chen Z.-H."/>
        </authorList>
    </citation>
    <scope>NUCLEOTIDE SEQUENCE</scope>
    <source>
        <strain evidence="8">Whitten #5841</strain>
        <tissue evidence="8">Leaf</tissue>
    </source>
</reference>
<evidence type="ECO:0000256" key="6">
    <source>
        <dbReference type="SAM" id="Coils"/>
    </source>
</evidence>
<dbReference type="OMA" id="EIVMMRY"/>
<dbReference type="EMBL" id="CM035409">
    <property type="protein sequence ID" value="KAH7439497.1"/>
    <property type="molecule type" value="Genomic_DNA"/>
</dbReference>
<gene>
    <name evidence="8" type="ORF">KP509_04G064900</name>
</gene>
<organism evidence="8 9">
    <name type="scientific">Ceratopteris richardii</name>
    <name type="common">Triangle waterfern</name>
    <dbReference type="NCBI Taxonomy" id="49495"/>
    <lineage>
        <taxon>Eukaryota</taxon>
        <taxon>Viridiplantae</taxon>
        <taxon>Streptophyta</taxon>
        <taxon>Embryophyta</taxon>
        <taxon>Tracheophyta</taxon>
        <taxon>Polypodiopsida</taxon>
        <taxon>Polypodiidae</taxon>
        <taxon>Polypodiales</taxon>
        <taxon>Pteridineae</taxon>
        <taxon>Pteridaceae</taxon>
        <taxon>Parkerioideae</taxon>
        <taxon>Ceratopteris</taxon>
    </lineage>
</organism>
<feature type="transmembrane region" description="Helical" evidence="7">
    <location>
        <begin position="455"/>
        <end position="476"/>
    </location>
</feature>
<evidence type="ECO:0000256" key="5">
    <source>
        <dbReference type="ARBA" id="ARBA00023136"/>
    </source>
</evidence>
<keyword evidence="4" id="KW-0496">Mitochondrion</keyword>
<evidence type="ECO:0000313" key="8">
    <source>
        <dbReference type="EMBL" id="KAH7439497.1"/>
    </source>
</evidence>
<dbReference type="Proteomes" id="UP000825935">
    <property type="component" value="Chromosome 4"/>
</dbReference>
<evidence type="ECO:0008006" key="10">
    <source>
        <dbReference type="Google" id="ProtNLM"/>
    </source>
</evidence>
<proteinExistence type="predicted"/>
<sequence length="591" mass="67277">MDSAMDNVKQVVTEWGDTSWKVLQRLLSSLSQPRFSFSILKRRRSRGISLPLPIPPSLLSTSSEISDTAKIILVKELLEEVANSVMSRIHDVHKNLQFWRARAEGTHSQKVKFIVLERGPVAFVHGISKLVKDCIYEYSPTQGLAALAASEISERTILLHALECRLALLLGEVYKQAHIFGESIQKGQEDATPVVLCSLHEALKNIHGQHSLNEVDQGMQNDKGKKEESQMMLEMMWSFDDIPEELLSKVEWTDAECVSCSDIIRRNMNQLDDCLDKLVQSYRRPRRATRYWIRYTGSAVGLALVSGWLIQHSPLMGSRDIEIWLKQGGEAIVAFTKEHVEEPLMSIRDDLFETFRRRHHSAAELEDVQLTAASLQRMLRAFTEQLKGKEKAGKATEEEMMEVVMNRYEEEITHPLQNLLGGELFRAMLIQVQKLKLDIETAMLELNQILRANEINFAVLAALPALLFAMILGWLLRASLSTSKGAEGRGRVAGLRRRMLLAEVERIILAYQYLEEQGQEEKMPWHYGMIIYLLNQFYKAVERHAIASGEWSSLRGDILDLANPKAGMIHKLAITARVERIYECIVPPRPK</sequence>
<dbReference type="PANTHER" id="PTHR28234">
    <property type="entry name" value="NUCLEAR CONTROL OF ATPASE PROTEIN 2"/>
    <property type="match status" value="1"/>
</dbReference>
<keyword evidence="6" id="KW-0175">Coiled coil</keyword>
<evidence type="ECO:0000256" key="4">
    <source>
        <dbReference type="ARBA" id="ARBA00023128"/>
    </source>
</evidence>
<dbReference type="Pfam" id="PF08637">
    <property type="entry name" value="NCA2"/>
    <property type="match status" value="1"/>
</dbReference>
<dbReference type="OrthoDB" id="413313at2759"/>
<dbReference type="InterPro" id="IPR013946">
    <property type="entry name" value="NCA2-like"/>
</dbReference>
<keyword evidence="2 7" id="KW-0812">Transmembrane</keyword>
<dbReference type="GO" id="GO:0005741">
    <property type="term" value="C:mitochondrial outer membrane"/>
    <property type="evidence" value="ECO:0007669"/>
    <property type="project" value="TreeGrafter"/>
</dbReference>
<dbReference type="AlphaFoldDB" id="A0A8T2UTK1"/>
<feature type="coiled-coil region" evidence="6">
    <location>
        <begin position="365"/>
        <end position="392"/>
    </location>
</feature>
<keyword evidence="5 7" id="KW-0472">Membrane</keyword>
<accession>A0A8T2UTK1</accession>
<keyword evidence="3 7" id="KW-1133">Transmembrane helix</keyword>
<comment type="subcellular location">
    <subcellularLocation>
        <location evidence="1">Mitochondrion membrane</location>
        <topology evidence="1">Multi-pass membrane protein</topology>
    </subcellularLocation>
</comment>
<name>A0A8T2UTK1_CERRI</name>
<dbReference type="PANTHER" id="PTHR28234:SF1">
    <property type="entry name" value="NUCLEAR CONTROL OF ATPASE PROTEIN 2"/>
    <property type="match status" value="1"/>
</dbReference>
<evidence type="ECO:0000256" key="1">
    <source>
        <dbReference type="ARBA" id="ARBA00004225"/>
    </source>
</evidence>
<evidence type="ECO:0000256" key="3">
    <source>
        <dbReference type="ARBA" id="ARBA00022989"/>
    </source>
</evidence>
<feature type="transmembrane region" description="Helical" evidence="7">
    <location>
        <begin position="291"/>
        <end position="310"/>
    </location>
</feature>
<evidence type="ECO:0000256" key="7">
    <source>
        <dbReference type="SAM" id="Phobius"/>
    </source>
</evidence>
<keyword evidence="9" id="KW-1185">Reference proteome</keyword>
<evidence type="ECO:0000256" key="2">
    <source>
        <dbReference type="ARBA" id="ARBA00022692"/>
    </source>
</evidence>
<evidence type="ECO:0000313" key="9">
    <source>
        <dbReference type="Proteomes" id="UP000825935"/>
    </source>
</evidence>